<dbReference type="AlphaFoldDB" id="A0A0J9S0U9"/>
<evidence type="ECO:0000256" key="1">
    <source>
        <dbReference type="ARBA" id="ARBA00004370"/>
    </source>
</evidence>
<feature type="domain" description="Receptor ligand binding region" evidence="5">
    <location>
        <begin position="1"/>
        <end position="128"/>
    </location>
</feature>
<evidence type="ECO:0000256" key="4">
    <source>
        <dbReference type="ARBA" id="ARBA00023136"/>
    </source>
</evidence>
<comment type="subcellular location">
    <subcellularLocation>
        <location evidence="1">Membrane</location>
    </subcellularLocation>
</comment>
<dbReference type="Bgee" id="FBgn0268194">
    <property type="expression patterns" value="Expressed in female reproductive system and 2 other cell types or tissues"/>
</dbReference>
<dbReference type="InterPro" id="IPR001828">
    <property type="entry name" value="ANF_lig-bd_rcpt"/>
</dbReference>
<dbReference type="InterPro" id="IPR028082">
    <property type="entry name" value="Peripla_BP_I"/>
</dbReference>
<gene>
    <name evidence="6" type="primary">Dsim\GD26904</name>
    <name evidence="6" type="ORF">Dsimw501_GD26904</name>
</gene>
<protein>
    <recommendedName>
        <fullName evidence="5">Receptor ligand binding region domain-containing protein</fullName>
    </recommendedName>
</protein>
<reference evidence="6" key="2">
    <citation type="submission" date="2014-06" db="EMBL/GenBank/DDBJ databases">
        <authorList>
            <person name="Hu T."/>
            <person name="Eisen M.B."/>
            <person name="Thornton K.R."/>
            <person name="Andolfatto P."/>
        </authorList>
    </citation>
    <scope>NUCLEOTIDE SEQUENCE</scope>
    <source>
        <strain evidence="6">W501</strain>
    </source>
</reference>
<dbReference type="KEGG" id="dsi:Dsimw501_GD26904"/>
<accession>A0A0J9S0U9</accession>
<organism evidence="6">
    <name type="scientific">Drosophila simulans</name>
    <name type="common">Fruit fly</name>
    <dbReference type="NCBI Taxonomy" id="7240"/>
    <lineage>
        <taxon>Eukaryota</taxon>
        <taxon>Metazoa</taxon>
        <taxon>Ecdysozoa</taxon>
        <taxon>Arthropoda</taxon>
        <taxon>Hexapoda</taxon>
        <taxon>Insecta</taxon>
        <taxon>Pterygota</taxon>
        <taxon>Neoptera</taxon>
        <taxon>Endopterygota</taxon>
        <taxon>Diptera</taxon>
        <taxon>Brachycera</taxon>
        <taxon>Muscomorpha</taxon>
        <taxon>Ephydroidea</taxon>
        <taxon>Drosophilidae</taxon>
        <taxon>Drosophila</taxon>
        <taxon>Sophophora</taxon>
    </lineage>
</organism>
<reference evidence="6" key="3">
    <citation type="submission" date="2015-04" db="EMBL/GenBank/DDBJ databases">
        <authorList>
            <consortium name="FlyBase"/>
        </authorList>
    </citation>
    <scope>NUCLEOTIDE SEQUENCE</scope>
    <source>
        <strain evidence="6">W501</strain>
    </source>
</reference>
<dbReference type="Proteomes" id="UP000035880">
    <property type="component" value="Chromosome 4"/>
</dbReference>
<evidence type="ECO:0000313" key="6">
    <source>
        <dbReference type="EMBL" id="KMZ07267.1"/>
    </source>
</evidence>
<evidence type="ECO:0000256" key="3">
    <source>
        <dbReference type="ARBA" id="ARBA00022989"/>
    </source>
</evidence>
<keyword evidence="2" id="KW-0812">Transmembrane</keyword>
<dbReference type="OrthoDB" id="5984008at2759"/>
<name>A0A0J9S0U9_DROSI</name>
<dbReference type="GO" id="GO:0016020">
    <property type="term" value="C:membrane"/>
    <property type="evidence" value="ECO:0007669"/>
    <property type="project" value="UniProtKB-SubCell"/>
</dbReference>
<dbReference type="Pfam" id="PF01094">
    <property type="entry name" value="ANF_receptor"/>
    <property type="match status" value="1"/>
</dbReference>
<keyword evidence="4" id="KW-0472">Membrane</keyword>
<evidence type="ECO:0000256" key="2">
    <source>
        <dbReference type="ARBA" id="ARBA00022692"/>
    </source>
</evidence>
<dbReference type="SUPFAM" id="SSF53822">
    <property type="entry name" value="Periplasmic binding protein-like I"/>
    <property type="match status" value="1"/>
</dbReference>
<dbReference type="EMBL" id="CM002916">
    <property type="protein sequence ID" value="KMZ07267.1"/>
    <property type="molecule type" value="Genomic_DNA"/>
</dbReference>
<reference evidence="6" key="1">
    <citation type="journal article" date="2013" name="Genome Res.">
        <title>A second-generation assembly of the Drosophila simulans genome provides new insights into patterns of lineage-specific divergence.</title>
        <authorList>
            <person name="Hu T.T."/>
            <person name="Eisen M.B."/>
            <person name="Thornton K.R."/>
            <person name="Andolfatto P."/>
        </authorList>
    </citation>
    <scope>NUCLEOTIDE SEQUENCE [LARGE SCALE GENOMIC DNA]</scope>
    <source>
        <strain evidence="6">W501</strain>
    </source>
</reference>
<evidence type="ECO:0000259" key="5">
    <source>
        <dbReference type="Pfam" id="PF01094"/>
    </source>
</evidence>
<dbReference type="Gene3D" id="3.40.50.2300">
    <property type="match status" value="2"/>
</dbReference>
<proteinExistence type="predicted"/>
<sequence length="137" mass="15881">MNEYKYHYLFTSFDLETYDLEDFKYNFVNITSFRLVDTADVGVKQILKDIGLYSHHIFKKPYLNLHFTKSTVLESEPALMFDSVYVFAIGLQTLEQSHSLTLSNISCEDENSWDGGLSLINYLNAVSSTTKQEITFY</sequence>
<keyword evidence="3" id="KW-1133">Transmembrane helix</keyword>